<evidence type="ECO:0000313" key="1">
    <source>
        <dbReference type="EMBL" id="JAD38508.1"/>
    </source>
</evidence>
<accession>A0A0A8ZLC8</accession>
<proteinExistence type="predicted"/>
<reference evidence="1" key="2">
    <citation type="journal article" date="2015" name="Data Brief">
        <title>Shoot transcriptome of the giant reed, Arundo donax.</title>
        <authorList>
            <person name="Barrero R.A."/>
            <person name="Guerrero F.D."/>
            <person name="Moolhuijzen P."/>
            <person name="Goolsby J.A."/>
            <person name="Tidwell J."/>
            <person name="Bellgard S.E."/>
            <person name="Bellgard M.I."/>
        </authorList>
    </citation>
    <scope>NUCLEOTIDE SEQUENCE</scope>
    <source>
        <tissue evidence="1">Shoot tissue taken approximately 20 cm above the soil surface</tissue>
    </source>
</reference>
<sequence length="17" mass="2133">MSKLEFWTCSRMYNKAH</sequence>
<dbReference type="EMBL" id="GBRH01259387">
    <property type="protein sequence ID" value="JAD38508.1"/>
    <property type="molecule type" value="Transcribed_RNA"/>
</dbReference>
<organism evidence="1">
    <name type="scientific">Arundo donax</name>
    <name type="common">Giant reed</name>
    <name type="synonym">Donax arundinaceus</name>
    <dbReference type="NCBI Taxonomy" id="35708"/>
    <lineage>
        <taxon>Eukaryota</taxon>
        <taxon>Viridiplantae</taxon>
        <taxon>Streptophyta</taxon>
        <taxon>Embryophyta</taxon>
        <taxon>Tracheophyta</taxon>
        <taxon>Spermatophyta</taxon>
        <taxon>Magnoliopsida</taxon>
        <taxon>Liliopsida</taxon>
        <taxon>Poales</taxon>
        <taxon>Poaceae</taxon>
        <taxon>PACMAD clade</taxon>
        <taxon>Arundinoideae</taxon>
        <taxon>Arundineae</taxon>
        <taxon>Arundo</taxon>
    </lineage>
</organism>
<name>A0A0A8ZLC8_ARUDO</name>
<protein>
    <submittedName>
        <fullName evidence="1">Uncharacterized protein</fullName>
    </submittedName>
</protein>
<reference evidence="1" key="1">
    <citation type="submission" date="2014-09" db="EMBL/GenBank/DDBJ databases">
        <authorList>
            <person name="Magalhaes I.L.F."/>
            <person name="Oliveira U."/>
            <person name="Santos F.R."/>
            <person name="Vidigal T.H.D.A."/>
            <person name="Brescovit A.D."/>
            <person name="Santos A.J."/>
        </authorList>
    </citation>
    <scope>NUCLEOTIDE SEQUENCE</scope>
    <source>
        <tissue evidence="1">Shoot tissue taken approximately 20 cm above the soil surface</tissue>
    </source>
</reference>
<dbReference type="AlphaFoldDB" id="A0A0A8ZLC8"/>